<protein>
    <submittedName>
        <fullName evidence="1">Methyltransferase</fullName>
    </submittedName>
</protein>
<evidence type="ECO:0000313" key="2">
    <source>
        <dbReference type="Proteomes" id="UP000509638"/>
    </source>
</evidence>
<accession>A0A7D5IV84</accession>
<keyword evidence="1" id="KW-0489">Methyltransferase</keyword>
<dbReference type="GO" id="GO:0032259">
    <property type="term" value="P:methylation"/>
    <property type="evidence" value="ECO:0007669"/>
    <property type="project" value="UniProtKB-KW"/>
</dbReference>
<evidence type="ECO:0000313" key="1">
    <source>
        <dbReference type="EMBL" id="QLD10396.1"/>
    </source>
</evidence>
<dbReference type="GO" id="GO:0008168">
    <property type="term" value="F:methyltransferase activity"/>
    <property type="evidence" value="ECO:0007669"/>
    <property type="project" value="UniProtKB-KW"/>
</dbReference>
<proteinExistence type="predicted"/>
<organism evidence="1 2">
    <name type="scientific">Microbacterium oleivorans</name>
    <dbReference type="NCBI Taxonomy" id="273677"/>
    <lineage>
        <taxon>Bacteria</taxon>
        <taxon>Bacillati</taxon>
        <taxon>Actinomycetota</taxon>
        <taxon>Actinomycetes</taxon>
        <taxon>Micrococcales</taxon>
        <taxon>Microbacteriaceae</taxon>
        <taxon>Microbacterium</taxon>
    </lineage>
</organism>
<keyword evidence="1" id="KW-0808">Transferase</keyword>
<reference evidence="1 2" key="1">
    <citation type="submission" date="2020-06" db="EMBL/GenBank/DDBJ databases">
        <authorList>
            <person name="Jo H."/>
        </authorList>
    </citation>
    <scope>NUCLEOTIDE SEQUENCE [LARGE SCALE GENOMIC DNA]</scope>
    <source>
        <strain evidence="1 2">I46</strain>
    </source>
</reference>
<dbReference type="AlphaFoldDB" id="A0A7D5IV84"/>
<sequence length="70" mass="7556">MNTQTHSTALWVAYGPGGVVGMIRHSGDEYTVTMAGADAELGSYPTMDIAKRALHAHLSPGSDWPTFREH</sequence>
<dbReference type="RefSeq" id="WP_178009459.1">
    <property type="nucleotide sequence ID" value="NZ_CP058316.1"/>
</dbReference>
<gene>
    <name evidence="1" type="ORF">HW566_00485</name>
</gene>
<dbReference type="EMBL" id="CP058316">
    <property type="protein sequence ID" value="QLD10396.1"/>
    <property type="molecule type" value="Genomic_DNA"/>
</dbReference>
<dbReference type="Proteomes" id="UP000509638">
    <property type="component" value="Chromosome"/>
</dbReference>
<name>A0A7D5IV84_9MICO</name>